<sequence>MTSIPKDFLLGAATAAYQIEGAVDEDNRGPSIWDVFSHTPERTRNGDTGDVACDHYHRYQEDIALMKQMGLSSYRFSLAWTRLFPTGSGTLNEAGLDFYRRLVDGLLEAGVQPAATLYHWDLPQALMQQGGWTNRETADRFADYAHTVFKSLADLVPMYITLNEPWCSSVLGHLFGEHAPGLKDLGATLAASHNLLRAHGLAVQAFRDEHLKSSKIGLTNILTNIEPASDKPDDLAAAAKADAVLNRWFLDPVFRGSYPALLESFGIDKLVQPGDLESISQPIDFLGVNYYQTNIIRANPADPLLGAALDQPRGPRTAMDWGIAPEGLRSLLNMLQRDYPELPIYITESGAAFDDHVVDGIVQDPKRIEYIKGHLREVLRARQDGVDVRGYFVWSLLDNFEWAFGYDKRFGLIYVDYKTQDRIWKDSAKWYQEIIQTRQL</sequence>
<dbReference type="Gene3D" id="3.20.20.80">
    <property type="entry name" value="Glycosidases"/>
    <property type="match status" value="1"/>
</dbReference>
<evidence type="ECO:0000256" key="2">
    <source>
        <dbReference type="ARBA" id="ARBA00022801"/>
    </source>
</evidence>
<dbReference type="RefSeq" id="WP_054968316.1">
    <property type="nucleotide sequence ID" value="NZ_LJCO01000030.1"/>
</dbReference>
<evidence type="ECO:0000256" key="6">
    <source>
        <dbReference type="ARBA" id="ARBA00023326"/>
    </source>
</evidence>
<evidence type="ECO:0000256" key="8">
    <source>
        <dbReference type="PIRSR" id="PIRSR617736-2"/>
    </source>
</evidence>
<feature type="active site" description="Proton donor" evidence="7">
    <location>
        <position position="164"/>
    </location>
</feature>
<evidence type="ECO:0000256" key="9">
    <source>
        <dbReference type="RuleBase" id="RU361175"/>
    </source>
</evidence>
<keyword evidence="4" id="KW-0119">Carbohydrate metabolism</keyword>
<dbReference type="GO" id="GO:0030245">
    <property type="term" value="P:cellulose catabolic process"/>
    <property type="evidence" value="ECO:0007669"/>
    <property type="project" value="UniProtKB-KW"/>
</dbReference>
<dbReference type="PANTHER" id="PTHR10353:SF36">
    <property type="entry name" value="LP05116P"/>
    <property type="match status" value="1"/>
</dbReference>
<evidence type="ECO:0000256" key="3">
    <source>
        <dbReference type="ARBA" id="ARBA00023001"/>
    </source>
</evidence>
<dbReference type="EC" id="3.2.1.21" evidence="9"/>
<dbReference type="PANTHER" id="PTHR10353">
    <property type="entry name" value="GLYCOSYL HYDROLASE"/>
    <property type="match status" value="1"/>
</dbReference>
<gene>
    <name evidence="10" type="ORF">AN477_06285</name>
</gene>
<dbReference type="GO" id="GO:0005829">
    <property type="term" value="C:cytosol"/>
    <property type="evidence" value="ECO:0007669"/>
    <property type="project" value="TreeGrafter"/>
</dbReference>
<proteinExistence type="inferred from homology"/>
<organism evidence="10 11">
    <name type="scientific">Alicyclobacillus ferrooxydans</name>
    <dbReference type="NCBI Taxonomy" id="471514"/>
    <lineage>
        <taxon>Bacteria</taxon>
        <taxon>Bacillati</taxon>
        <taxon>Bacillota</taxon>
        <taxon>Bacilli</taxon>
        <taxon>Bacillales</taxon>
        <taxon>Alicyclobacillaceae</taxon>
        <taxon>Alicyclobacillus</taxon>
    </lineage>
</organism>
<keyword evidence="6" id="KW-0624">Polysaccharide degradation</keyword>
<feature type="binding site" evidence="8">
    <location>
        <position position="394"/>
    </location>
    <ligand>
        <name>substrate</name>
    </ligand>
</feature>
<reference evidence="10 11" key="1">
    <citation type="submission" date="2015-09" db="EMBL/GenBank/DDBJ databases">
        <title>Draft genome sequence of Alicyclobacillus ferrooxydans DSM 22381.</title>
        <authorList>
            <person name="Hemp J."/>
        </authorList>
    </citation>
    <scope>NUCLEOTIDE SEQUENCE [LARGE SCALE GENOMIC DNA]</scope>
    <source>
        <strain evidence="10 11">TC-34</strain>
    </source>
</reference>
<keyword evidence="5 9" id="KW-0326">Glycosidase</keyword>
<comment type="catalytic activity">
    <reaction evidence="9">
        <text>Hydrolysis of terminal, non-reducing beta-D-glucosyl residues with release of beta-D-glucose.</text>
        <dbReference type="EC" id="3.2.1.21"/>
    </reaction>
</comment>
<dbReference type="InterPro" id="IPR001360">
    <property type="entry name" value="Glyco_hydro_1"/>
</dbReference>
<keyword evidence="11" id="KW-1185">Reference proteome</keyword>
<comment type="caution">
    <text evidence="10">The sequence shown here is derived from an EMBL/GenBank/DDBJ whole genome shotgun (WGS) entry which is preliminary data.</text>
</comment>
<feature type="binding site" evidence="8">
    <location>
        <position position="18"/>
    </location>
    <ligand>
        <name>substrate</name>
    </ligand>
</feature>
<dbReference type="PATRIC" id="fig|471514.4.peg.4233"/>
<dbReference type="AlphaFoldDB" id="A0A0P9CFM9"/>
<feature type="binding site" evidence="8">
    <location>
        <position position="119"/>
    </location>
    <ligand>
        <name>substrate</name>
    </ligand>
</feature>
<dbReference type="FunFam" id="3.20.20.80:FF:000004">
    <property type="entry name" value="Beta-glucosidase 6-phospho-beta-glucosidase"/>
    <property type="match status" value="1"/>
</dbReference>
<evidence type="ECO:0000256" key="5">
    <source>
        <dbReference type="ARBA" id="ARBA00023295"/>
    </source>
</evidence>
<dbReference type="Proteomes" id="UP000050482">
    <property type="component" value="Unassembled WGS sequence"/>
</dbReference>
<dbReference type="GO" id="GO:0008422">
    <property type="term" value="F:beta-glucosidase activity"/>
    <property type="evidence" value="ECO:0007669"/>
    <property type="project" value="UniProtKB-EC"/>
</dbReference>
<dbReference type="STRING" id="471514.AN477_06285"/>
<dbReference type="NCBIfam" id="TIGR03356">
    <property type="entry name" value="BGL"/>
    <property type="match status" value="1"/>
</dbReference>
<feature type="binding site" evidence="8">
    <location>
        <position position="291"/>
    </location>
    <ligand>
        <name>substrate</name>
    </ligand>
</feature>
<dbReference type="Pfam" id="PF00232">
    <property type="entry name" value="Glyco_hydro_1"/>
    <property type="match status" value="1"/>
</dbReference>
<dbReference type="EMBL" id="LJCO01000030">
    <property type="protein sequence ID" value="KPV44600.1"/>
    <property type="molecule type" value="Genomic_DNA"/>
</dbReference>
<evidence type="ECO:0000256" key="1">
    <source>
        <dbReference type="ARBA" id="ARBA00010838"/>
    </source>
</evidence>
<feature type="binding site" evidence="8">
    <location>
        <position position="163"/>
    </location>
    <ligand>
        <name>substrate</name>
    </ligand>
</feature>
<name>A0A0P9CFM9_9BACL</name>
<evidence type="ECO:0000313" key="11">
    <source>
        <dbReference type="Proteomes" id="UP000050482"/>
    </source>
</evidence>
<keyword evidence="2 9" id="KW-0378">Hydrolase</keyword>
<dbReference type="OrthoDB" id="9765195at2"/>
<evidence type="ECO:0000256" key="7">
    <source>
        <dbReference type="PIRSR" id="PIRSR617736-1"/>
    </source>
</evidence>
<accession>A0A0P9CFM9</accession>
<keyword evidence="3" id="KW-0136">Cellulose degradation</keyword>
<feature type="binding site" evidence="8">
    <location>
        <begin position="401"/>
        <end position="402"/>
    </location>
    <ligand>
        <name>substrate</name>
    </ligand>
</feature>
<comment type="similarity">
    <text evidence="1 9">Belongs to the glycosyl hydrolase 1 family.</text>
</comment>
<dbReference type="PRINTS" id="PR00131">
    <property type="entry name" value="GLHYDRLASE1"/>
</dbReference>
<protein>
    <recommendedName>
        <fullName evidence="9">Beta-glucosidase</fullName>
        <ecNumber evidence="9">3.2.1.21</ecNumber>
    </recommendedName>
</protein>
<feature type="active site" description="Nucleophile" evidence="7">
    <location>
        <position position="348"/>
    </location>
</feature>
<evidence type="ECO:0000313" key="10">
    <source>
        <dbReference type="EMBL" id="KPV44600.1"/>
    </source>
</evidence>
<dbReference type="InterPro" id="IPR017736">
    <property type="entry name" value="Glyco_hydro_1_beta-glucosidase"/>
</dbReference>
<dbReference type="SUPFAM" id="SSF51445">
    <property type="entry name" value="(Trans)glycosidases"/>
    <property type="match status" value="1"/>
</dbReference>
<evidence type="ECO:0000256" key="4">
    <source>
        <dbReference type="ARBA" id="ARBA00023277"/>
    </source>
</evidence>
<dbReference type="InterPro" id="IPR017853">
    <property type="entry name" value="GH"/>
</dbReference>